<dbReference type="PANTHER" id="PTHR30176">
    <property type="entry name" value="FERREDOXIN-TYPE PROTEIN NAPH"/>
    <property type="match status" value="1"/>
</dbReference>
<dbReference type="InterPro" id="IPR013783">
    <property type="entry name" value="Ig-like_fold"/>
</dbReference>
<dbReference type="GO" id="GO:0051539">
    <property type="term" value="F:4 iron, 4 sulfur cluster binding"/>
    <property type="evidence" value="ECO:0007669"/>
    <property type="project" value="UniProtKB-KW"/>
</dbReference>
<dbReference type="EMBL" id="AP023086">
    <property type="protein sequence ID" value="BCD98045.1"/>
    <property type="molecule type" value="Genomic_DNA"/>
</dbReference>
<feature type="transmembrane region" description="Helical" evidence="7">
    <location>
        <begin position="200"/>
        <end position="219"/>
    </location>
</feature>
<dbReference type="KEGG" id="marq:MARGE09_P2246"/>
<dbReference type="InterPro" id="IPR032879">
    <property type="entry name" value="FixG_C"/>
</dbReference>
<dbReference type="Pfam" id="PF12801">
    <property type="entry name" value="Fer4_5"/>
    <property type="match status" value="1"/>
</dbReference>
<evidence type="ECO:0000256" key="5">
    <source>
        <dbReference type="ARBA" id="ARBA00023004"/>
    </source>
</evidence>
<dbReference type="InterPro" id="IPR017896">
    <property type="entry name" value="4Fe4S_Fe-S-bd"/>
</dbReference>
<keyword evidence="2" id="KW-0004">4Fe-4S</keyword>
<dbReference type="SUPFAM" id="SSF54862">
    <property type="entry name" value="4Fe-4S ferredoxins"/>
    <property type="match status" value="1"/>
</dbReference>
<name>A0AAN1WIA4_9GAMM</name>
<gene>
    <name evidence="9" type="ORF">MARGE09_P2246</name>
</gene>
<dbReference type="PROSITE" id="PS00198">
    <property type="entry name" value="4FE4S_FER_1"/>
    <property type="match status" value="1"/>
</dbReference>
<dbReference type="InterPro" id="IPR051684">
    <property type="entry name" value="Electron_Trans/Redox"/>
</dbReference>
<keyword evidence="3" id="KW-0479">Metal-binding</keyword>
<dbReference type="Pfam" id="PF11614">
    <property type="entry name" value="FixG_C"/>
    <property type="match status" value="1"/>
</dbReference>
<keyword evidence="10" id="KW-1185">Reference proteome</keyword>
<dbReference type="GO" id="GO:0005886">
    <property type="term" value="C:plasma membrane"/>
    <property type="evidence" value="ECO:0007669"/>
    <property type="project" value="TreeGrafter"/>
</dbReference>
<organism evidence="9 10">
    <name type="scientific">Marinagarivorans cellulosilyticus</name>
    <dbReference type="NCBI Taxonomy" id="2721545"/>
    <lineage>
        <taxon>Bacteria</taxon>
        <taxon>Pseudomonadati</taxon>
        <taxon>Pseudomonadota</taxon>
        <taxon>Gammaproteobacteria</taxon>
        <taxon>Cellvibrionales</taxon>
        <taxon>Cellvibrionaceae</taxon>
        <taxon>Marinagarivorans</taxon>
    </lineage>
</organism>
<dbReference type="Pfam" id="PF13746">
    <property type="entry name" value="Fer4_18"/>
    <property type="match status" value="1"/>
</dbReference>
<keyword evidence="7" id="KW-0812">Transmembrane</keyword>
<dbReference type="InterPro" id="IPR017900">
    <property type="entry name" value="4Fe4S_Fe_S_CS"/>
</dbReference>
<keyword evidence="1" id="KW-0813">Transport</keyword>
<evidence type="ECO:0000259" key="8">
    <source>
        <dbReference type="PROSITE" id="PS51379"/>
    </source>
</evidence>
<evidence type="ECO:0000313" key="10">
    <source>
        <dbReference type="Proteomes" id="UP001320119"/>
    </source>
</evidence>
<dbReference type="NCBIfam" id="TIGR02745">
    <property type="entry name" value="ccoG_rdxA_fixG"/>
    <property type="match status" value="1"/>
</dbReference>
<evidence type="ECO:0000313" key="9">
    <source>
        <dbReference type="EMBL" id="BCD98045.1"/>
    </source>
</evidence>
<feature type="transmembrane region" description="Helical" evidence="7">
    <location>
        <begin position="343"/>
        <end position="362"/>
    </location>
</feature>
<dbReference type="Gene3D" id="2.60.40.10">
    <property type="entry name" value="Immunoglobulins"/>
    <property type="match status" value="1"/>
</dbReference>
<evidence type="ECO:0000256" key="6">
    <source>
        <dbReference type="ARBA" id="ARBA00023014"/>
    </source>
</evidence>
<keyword evidence="6" id="KW-0411">Iron-sulfur</keyword>
<feature type="transmembrane region" description="Helical" evidence="7">
    <location>
        <begin position="88"/>
        <end position="112"/>
    </location>
</feature>
<dbReference type="AlphaFoldDB" id="A0AAN1WIA4"/>
<keyword evidence="4" id="KW-0249">Electron transport</keyword>
<keyword evidence="7" id="KW-1133">Transmembrane helix</keyword>
<keyword evidence="7" id="KW-0472">Membrane</keyword>
<feature type="transmembrane region" description="Helical" evidence="7">
    <location>
        <begin position="161"/>
        <end position="180"/>
    </location>
</feature>
<evidence type="ECO:0000256" key="7">
    <source>
        <dbReference type="SAM" id="Phobius"/>
    </source>
</evidence>
<proteinExistence type="predicted"/>
<evidence type="ECO:0000256" key="3">
    <source>
        <dbReference type="ARBA" id="ARBA00022723"/>
    </source>
</evidence>
<dbReference type="GO" id="GO:0046872">
    <property type="term" value="F:metal ion binding"/>
    <property type="evidence" value="ECO:0007669"/>
    <property type="project" value="UniProtKB-KW"/>
</dbReference>
<dbReference type="RefSeq" id="WP_236982119.1">
    <property type="nucleotide sequence ID" value="NZ_AP023086.1"/>
</dbReference>
<accession>A0AAN1WIA4</accession>
<dbReference type="InterPro" id="IPR014116">
    <property type="entry name" value="Cyt_c_oxidase_cbb3_FixG"/>
</dbReference>
<protein>
    <recommendedName>
        <fullName evidence="8">4Fe-4S ferredoxin-type domain-containing protein</fullName>
    </recommendedName>
</protein>
<evidence type="ECO:0000256" key="4">
    <source>
        <dbReference type="ARBA" id="ARBA00022982"/>
    </source>
</evidence>
<sequence length="477" mass="55029">MSQSDEKNTSSNNEIRYVNLYESEAKIYTRKVKGFYQRLRRYTGIPLLLGFLLMPWLVIDGRPAMLFDLSERKFHILLVTFWPQDFMLLAWTLIIAAFALFTVTVTVGRVWCGFTCPQTVWTLMFIWVEDLCEGDRNKRIKLDKQPWSAEKLVRKGGKHSLWFLIAFVTGATFIGYFYPIRDLLAGFIPTISLDGIVWDTPAAAIFWTFLFTAFTYLNAGWLREQVCKYMCPYARFQAVMYDKDTLYVQYDAARGEKRGPRKPKDDYKAQGLGDCVDCSWCVQVCPVDIDIRDGAQYECINCGLCVDACDAIMDKMNYPKGLIRFTSEDELETGKTQFLRPRLFGYFAIVLVMMSLLSYTIYTRSPLGVDVLRDRSARMYRIQGKEVHNVYTININNMDRQTHTYRIELEGDLPYSLKKYHAVPISEGEVFTLPIRIAAPRAAIKKEKHDLIIRIIAEDNPALVATESTVFMAPKAR</sequence>
<feature type="domain" description="4Fe-4S ferredoxin-type" evidence="8">
    <location>
        <begin position="287"/>
        <end position="321"/>
    </location>
</feature>
<dbReference type="PROSITE" id="PS51379">
    <property type="entry name" value="4FE4S_FER_2"/>
    <property type="match status" value="1"/>
</dbReference>
<dbReference type="Proteomes" id="UP001320119">
    <property type="component" value="Chromosome"/>
</dbReference>
<keyword evidence="5" id="KW-0408">Iron</keyword>
<evidence type="ECO:0000256" key="1">
    <source>
        <dbReference type="ARBA" id="ARBA00022448"/>
    </source>
</evidence>
<evidence type="ECO:0000256" key="2">
    <source>
        <dbReference type="ARBA" id="ARBA00022485"/>
    </source>
</evidence>
<reference evidence="9 10" key="1">
    <citation type="journal article" date="2022" name="IScience">
        <title>An ultrasensitive nanofiber-based assay for enzymatic hydrolysis and deep-sea microbial degradation of cellulose.</title>
        <authorList>
            <person name="Tsudome M."/>
            <person name="Tachioka M."/>
            <person name="Miyazaki M."/>
            <person name="Uchimura K."/>
            <person name="Tsuda M."/>
            <person name="Takaki Y."/>
            <person name="Deguchi S."/>
        </authorList>
    </citation>
    <scope>NUCLEOTIDE SEQUENCE [LARGE SCALE GENOMIC DNA]</scope>
    <source>
        <strain evidence="9 10">GE09</strain>
    </source>
</reference>
<dbReference type="PANTHER" id="PTHR30176:SF3">
    <property type="entry name" value="FERREDOXIN-TYPE PROTEIN NAPH"/>
    <property type="match status" value="1"/>
</dbReference>
<feature type="transmembrane region" description="Helical" evidence="7">
    <location>
        <begin position="39"/>
        <end position="59"/>
    </location>
</feature>